<keyword evidence="4" id="KW-0347">Helicase</keyword>
<dbReference type="Proteomes" id="UP000674084">
    <property type="component" value="Unassembled WGS sequence"/>
</dbReference>
<reference evidence="8 9" key="1">
    <citation type="submission" date="2021-04" db="EMBL/GenBank/DDBJ databases">
        <title>Whole-genome sequencing of Saccharopolyspora endophytica KCTC 19397.</title>
        <authorList>
            <person name="Ay H."/>
            <person name="Saygin H."/>
            <person name="Sahin N."/>
        </authorList>
    </citation>
    <scope>NUCLEOTIDE SEQUENCE [LARGE SCALE GENOMIC DNA]</scope>
    <source>
        <strain evidence="8 9">KCTC 19397</strain>
    </source>
</reference>
<sequence length="912" mass="104032">MIRNKAGEFEDKTGEIARYQQQADSISITFNKGSTYPYGRDRVRVLRKPTPLPIPEGSCVEVDGQIWTGVRSVLVFRSAEGQWAHIVYQRKDGSEGVSYYLASQVEVRADVGASGIAADVRKYWRAVLSGMAPDDPLQDPHERMPYVHPGSALGAYLTGSPIETRDLATPPIYPFRCNLSQRAAVENALTRSVSVIEGPPGTGKTETILNLIANIVVQQGMVAVVSFTNSAVANVKEKLDELGFGHIIADLGNRDMRNAFFAKQSERNTEVSRFVSRTPPQPDERRLDEVDRQLRELQRADREKAQRQQELAAFRLEFEHFERHLHDDLPDLENLPLLRRSSDRILDYLAESDLQHEGLRPGLLRRIGNYFRFGPTSDLDPGDTDLVLALQRAYYRKRIGELESELDRLDSELEGAKFNDLAEEHQRLSTEKLHAELGDRYRSRNRRKYDHETYRQNRNFRSFIDDHPTVLSTCHSLRKCVPEGFLLDYLIIDEASQVNPLAAALAMSEDLCRNLVVVGDSQQLAPVEVTSESTATPPHPAYDVRKSVLESVHELHGEGLPSQLLREHYRCDPAIIGFCNKSFYDDELIPFSPNGMQPPMLVWRTVEGNHMRRYSGGGRMNRREIDVIDDEVIPLHCRGVDGDDIGVTTPYRGQVAAAEDVLDSGLINTVHKFQGRQKRVVILTTVLDESRQGRIGLKFVDDPKLINVAVSRAIDRFVLVTNHDTLPRSRHVRDLVGYIRYHGFDESVLDSDIVSIFDLLYQNYARRLRPLARRRRHQLRYPSEDIAWTVLHDILAEPAYLHLKAVPQVLVTQVLPNLDRLDEPQRHYVGNRASLDFVLYNRVTNEFVLAIEVDGFEYHANKPEQQRRDALKNEIMRRYGLRLLRLPTTGSREPERIRRELDEADRALARST</sequence>
<dbReference type="PANTHER" id="PTHR43788:SF8">
    <property type="entry name" value="DNA-BINDING PROTEIN SMUBP-2"/>
    <property type="match status" value="1"/>
</dbReference>
<evidence type="ECO:0000313" key="9">
    <source>
        <dbReference type="Proteomes" id="UP000674084"/>
    </source>
</evidence>
<dbReference type="Gene3D" id="3.40.960.10">
    <property type="entry name" value="VSR Endonuclease"/>
    <property type="match status" value="1"/>
</dbReference>
<feature type="domain" description="Helicase ATP-binding" evidence="7">
    <location>
        <begin position="173"/>
        <end position="569"/>
    </location>
</feature>
<dbReference type="Gene3D" id="3.40.50.300">
    <property type="entry name" value="P-loop containing nucleotide triphosphate hydrolases"/>
    <property type="match status" value="3"/>
</dbReference>
<comment type="similarity">
    <text evidence="1">Belongs to the DNA2/NAM7 helicase family.</text>
</comment>
<dbReference type="PANTHER" id="PTHR43788">
    <property type="entry name" value="DNA2/NAM7 HELICASE FAMILY MEMBER"/>
    <property type="match status" value="1"/>
</dbReference>
<keyword evidence="5" id="KW-0067">ATP-binding</keyword>
<dbReference type="RefSeq" id="WP_210968922.1">
    <property type="nucleotide sequence ID" value="NZ_JAGPXE010000002.1"/>
</dbReference>
<evidence type="ECO:0000256" key="2">
    <source>
        <dbReference type="ARBA" id="ARBA00022741"/>
    </source>
</evidence>
<evidence type="ECO:0000313" key="8">
    <source>
        <dbReference type="EMBL" id="MBQ0923475.1"/>
    </source>
</evidence>
<dbReference type="InterPro" id="IPR041677">
    <property type="entry name" value="DNA2/NAM7_AAA_11"/>
</dbReference>
<dbReference type="InterPro" id="IPR024402">
    <property type="entry name" value="DUF2726"/>
</dbReference>
<dbReference type="Pfam" id="PF13086">
    <property type="entry name" value="AAA_11"/>
    <property type="match status" value="1"/>
</dbReference>
<dbReference type="Pfam" id="PF10881">
    <property type="entry name" value="DUF2726"/>
    <property type="match status" value="1"/>
</dbReference>
<dbReference type="InterPro" id="IPR027417">
    <property type="entry name" value="P-loop_NTPase"/>
</dbReference>
<evidence type="ECO:0000259" key="7">
    <source>
        <dbReference type="SMART" id="SM00487"/>
    </source>
</evidence>
<keyword evidence="9" id="KW-1185">Reference proteome</keyword>
<dbReference type="InterPro" id="IPR041679">
    <property type="entry name" value="DNA2/NAM7-like_C"/>
</dbReference>
<proteinExistence type="inferred from homology"/>
<evidence type="ECO:0000256" key="5">
    <source>
        <dbReference type="ARBA" id="ARBA00022840"/>
    </source>
</evidence>
<feature type="coiled-coil region" evidence="6">
    <location>
        <begin position="392"/>
        <end position="419"/>
    </location>
</feature>
<dbReference type="InterPro" id="IPR014001">
    <property type="entry name" value="Helicase_ATP-bd"/>
</dbReference>
<dbReference type="InterPro" id="IPR050534">
    <property type="entry name" value="Coronavir_polyprotein_1ab"/>
</dbReference>
<dbReference type="SUPFAM" id="SSF52540">
    <property type="entry name" value="P-loop containing nucleoside triphosphate hydrolases"/>
    <property type="match status" value="1"/>
</dbReference>
<protein>
    <submittedName>
        <fullName evidence="8">AAA family ATPase</fullName>
    </submittedName>
</protein>
<dbReference type="EMBL" id="JAGPXE010000002">
    <property type="protein sequence ID" value="MBQ0923475.1"/>
    <property type="molecule type" value="Genomic_DNA"/>
</dbReference>
<organism evidence="8 9">
    <name type="scientific">Saccharopolyspora endophytica</name>
    <dbReference type="NCBI Taxonomy" id="543886"/>
    <lineage>
        <taxon>Bacteria</taxon>
        <taxon>Bacillati</taxon>
        <taxon>Actinomycetota</taxon>
        <taxon>Actinomycetes</taxon>
        <taxon>Pseudonocardiales</taxon>
        <taxon>Pseudonocardiaceae</taxon>
        <taxon>Saccharopolyspora</taxon>
    </lineage>
</organism>
<evidence type="ECO:0000256" key="6">
    <source>
        <dbReference type="SAM" id="Coils"/>
    </source>
</evidence>
<keyword evidence="3" id="KW-0378">Hydrolase</keyword>
<dbReference type="SMART" id="SM00487">
    <property type="entry name" value="DEXDc"/>
    <property type="match status" value="1"/>
</dbReference>
<feature type="coiled-coil region" evidence="6">
    <location>
        <begin position="287"/>
        <end position="317"/>
    </location>
</feature>
<keyword evidence="2" id="KW-0547">Nucleotide-binding</keyword>
<dbReference type="InterPro" id="IPR047187">
    <property type="entry name" value="SF1_C_Upf1"/>
</dbReference>
<evidence type="ECO:0000256" key="3">
    <source>
        <dbReference type="ARBA" id="ARBA00022801"/>
    </source>
</evidence>
<comment type="caution">
    <text evidence="8">The sequence shown here is derived from an EMBL/GenBank/DDBJ whole genome shotgun (WGS) entry which is preliminary data.</text>
</comment>
<keyword evidence="6" id="KW-0175">Coiled coil</keyword>
<name>A0ABS5DB63_9PSEU</name>
<dbReference type="Pfam" id="PF13087">
    <property type="entry name" value="AAA_12"/>
    <property type="match status" value="1"/>
</dbReference>
<gene>
    <name evidence="8" type="ORF">KBO27_05945</name>
</gene>
<dbReference type="CDD" id="cd18808">
    <property type="entry name" value="SF1_C_Upf1"/>
    <property type="match status" value="1"/>
</dbReference>
<evidence type="ECO:0000256" key="4">
    <source>
        <dbReference type="ARBA" id="ARBA00022806"/>
    </source>
</evidence>
<accession>A0ABS5DB63</accession>
<evidence type="ECO:0000256" key="1">
    <source>
        <dbReference type="ARBA" id="ARBA00007913"/>
    </source>
</evidence>